<sequence length="138" mass="14230">MNNWCCGACNLGVISVVMSEKMMGSCWSLYRCFGYEKSSNKIGHAVLVPEPVAAGSAAPALAADVVDLLQCAVDLCNGGSIGGGLLPRLRLLAGTVEVLAEGCSPRLRLLAGTVEVLAEGCLPRLRLLAGTVKVLAEG</sequence>
<gene>
    <name evidence="1" type="ORF">MLD38_033536</name>
</gene>
<dbReference type="EMBL" id="CM042889">
    <property type="protein sequence ID" value="KAI4320008.1"/>
    <property type="molecule type" value="Genomic_DNA"/>
</dbReference>
<evidence type="ECO:0000313" key="1">
    <source>
        <dbReference type="EMBL" id="KAI4320008.1"/>
    </source>
</evidence>
<evidence type="ECO:0000313" key="2">
    <source>
        <dbReference type="Proteomes" id="UP001057402"/>
    </source>
</evidence>
<organism evidence="1 2">
    <name type="scientific">Melastoma candidum</name>
    <dbReference type="NCBI Taxonomy" id="119954"/>
    <lineage>
        <taxon>Eukaryota</taxon>
        <taxon>Viridiplantae</taxon>
        <taxon>Streptophyta</taxon>
        <taxon>Embryophyta</taxon>
        <taxon>Tracheophyta</taxon>
        <taxon>Spermatophyta</taxon>
        <taxon>Magnoliopsida</taxon>
        <taxon>eudicotyledons</taxon>
        <taxon>Gunneridae</taxon>
        <taxon>Pentapetalae</taxon>
        <taxon>rosids</taxon>
        <taxon>malvids</taxon>
        <taxon>Myrtales</taxon>
        <taxon>Melastomataceae</taxon>
        <taxon>Melastomatoideae</taxon>
        <taxon>Melastomateae</taxon>
        <taxon>Melastoma</taxon>
    </lineage>
</organism>
<dbReference type="Proteomes" id="UP001057402">
    <property type="component" value="Chromosome 10"/>
</dbReference>
<protein>
    <submittedName>
        <fullName evidence="1">Uncharacterized protein</fullName>
    </submittedName>
</protein>
<name>A0ACB9M6W0_9MYRT</name>
<comment type="caution">
    <text evidence="1">The sequence shown here is derived from an EMBL/GenBank/DDBJ whole genome shotgun (WGS) entry which is preliminary data.</text>
</comment>
<proteinExistence type="predicted"/>
<reference evidence="2" key="1">
    <citation type="journal article" date="2023" name="Front. Plant Sci.">
        <title>Chromosomal-level genome assembly of Melastoma candidum provides insights into trichome evolution.</title>
        <authorList>
            <person name="Zhong Y."/>
            <person name="Wu W."/>
            <person name="Sun C."/>
            <person name="Zou P."/>
            <person name="Liu Y."/>
            <person name="Dai S."/>
            <person name="Zhou R."/>
        </authorList>
    </citation>
    <scope>NUCLEOTIDE SEQUENCE [LARGE SCALE GENOMIC DNA]</scope>
</reference>
<accession>A0ACB9M6W0</accession>
<keyword evidence="2" id="KW-1185">Reference proteome</keyword>